<dbReference type="InterPro" id="IPR012000">
    <property type="entry name" value="Thiamin_PyroP_enz_cen_dom"/>
</dbReference>
<reference evidence="9" key="2">
    <citation type="journal article" date="2013" name="PLoS ONE">
        <title>Genome implosion elicits host-confinement in Alcaligenaceae: evidence from the comparative genomics of Tetrathiobacter kashmirensis, a pathogen in the making.</title>
        <authorList>
            <person name="Ghosh W."/>
            <person name="Alam M."/>
            <person name="Roy C."/>
            <person name="Pyne P."/>
            <person name="George A."/>
            <person name="Chakraborty R."/>
            <person name="Majumder S."/>
            <person name="Agarwal A."/>
            <person name="Chakraborty S."/>
            <person name="Majumdar S."/>
            <person name="Gupta S.K."/>
        </authorList>
    </citation>
    <scope>NUCLEOTIDE SEQUENCE [LARGE SCALE GENOMIC DNA]</scope>
    <source>
        <strain evidence="9">WT001</strain>
    </source>
</reference>
<comment type="cofactor">
    <cofactor evidence="1">
        <name>thiamine diphosphate</name>
        <dbReference type="ChEBI" id="CHEBI:58937"/>
    </cofactor>
</comment>
<dbReference type="InterPro" id="IPR029035">
    <property type="entry name" value="DHS-like_NAD/FAD-binding_dom"/>
</dbReference>
<comment type="similarity">
    <text evidence="2 4">Belongs to the TPP enzyme family.</text>
</comment>
<protein>
    <submittedName>
        <fullName evidence="8">Acetolactate synthase catalytic subunit</fullName>
    </submittedName>
</protein>
<dbReference type="PROSITE" id="PS00187">
    <property type="entry name" value="TPP_ENZYMES"/>
    <property type="match status" value="1"/>
</dbReference>
<evidence type="ECO:0000256" key="3">
    <source>
        <dbReference type="ARBA" id="ARBA00023052"/>
    </source>
</evidence>
<evidence type="ECO:0000256" key="4">
    <source>
        <dbReference type="RuleBase" id="RU362132"/>
    </source>
</evidence>
<evidence type="ECO:0000256" key="1">
    <source>
        <dbReference type="ARBA" id="ARBA00001964"/>
    </source>
</evidence>
<organism evidence="8 9">
    <name type="scientific">Advenella kashmirensis (strain DSM 17095 / LMG 22695 / WT001)</name>
    <name type="common">Tetrathiobacter kashmirensis</name>
    <dbReference type="NCBI Taxonomy" id="1036672"/>
    <lineage>
        <taxon>Bacteria</taxon>
        <taxon>Pseudomonadati</taxon>
        <taxon>Pseudomonadota</taxon>
        <taxon>Betaproteobacteria</taxon>
        <taxon>Burkholderiales</taxon>
        <taxon>Alcaligenaceae</taxon>
    </lineage>
</organism>
<reference evidence="8 9" key="1">
    <citation type="journal article" date="2011" name="J. Bacteriol.">
        <title>Whole-genome shotgun sequencing of the sulfur-oxidizing chemoautotroph Tetrathiobacter kashmirensis.</title>
        <authorList>
            <person name="Ghosh W."/>
            <person name="George A."/>
            <person name="Agarwal A."/>
            <person name="Raj P."/>
            <person name="Alam M."/>
            <person name="Pyne P."/>
            <person name="Das Gupta S.K."/>
        </authorList>
    </citation>
    <scope>NUCLEOTIDE SEQUENCE [LARGE SCALE GENOMIC DNA]</scope>
    <source>
        <strain evidence="8 9">WT001</strain>
    </source>
</reference>
<dbReference type="SUPFAM" id="SSF52467">
    <property type="entry name" value="DHS-like NAD/FAD-binding domain"/>
    <property type="match status" value="1"/>
</dbReference>
<evidence type="ECO:0000313" key="8">
    <source>
        <dbReference type="EMBL" id="AFK60768.1"/>
    </source>
</evidence>
<dbReference type="PANTHER" id="PTHR18968">
    <property type="entry name" value="THIAMINE PYROPHOSPHATE ENZYMES"/>
    <property type="match status" value="1"/>
</dbReference>
<evidence type="ECO:0000259" key="6">
    <source>
        <dbReference type="Pfam" id="PF02775"/>
    </source>
</evidence>
<gene>
    <name evidence="8" type="ordered locus">TKWG_00220</name>
</gene>
<dbReference type="InterPro" id="IPR029061">
    <property type="entry name" value="THDP-binding"/>
</dbReference>
<dbReference type="Pfam" id="PF02776">
    <property type="entry name" value="TPP_enzyme_N"/>
    <property type="match status" value="1"/>
</dbReference>
<dbReference type="CDD" id="cd07035">
    <property type="entry name" value="TPP_PYR_POX_like"/>
    <property type="match status" value="1"/>
</dbReference>
<keyword evidence="3 4" id="KW-0786">Thiamine pyrophosphate</keyword>
<dbReference type="Gene3D" id="3.40.50.970">
    <property type="match status" value="2"/>
</dbReference>
<dbReference type="CDD" id="cd00568">
    <property type="entry name" value="TPP_enzymes"/>
    <property type="match status" value="1"/>
</dbReference>
<evidence type="ECO:0000313" key="9">
    <source>
        <dbReference type="Proteomes" id="UP000005267"/>
    </source>
</evidence>
<dbReference type="Proteomes" id="UP000005267">
    <property type="component" value="Chromosome"/>
</dbReference>
<dbReference type="PANTHER" id="PTHR18968:SF13">
    <property type="entry name" value="ACETOLACTATE SYNTHASE CATALYTIC SUBUNIT, MITOCHONDRIAL"/>
    <property type="match status" value="1"/>
</dbReference>
<evidence type="ECO:0000259" key="7">
    <source>
        <dbReference type="Pfam" id="PF02776"/>
    </source>
</evidence>
<dbReference type="GO" id="GO:0009099">
    <property type="term" value="P:L-valine biosynthetic process"/>
    <property type="evidence" value="ECO:0007669"/>
    <property type="project" value="TreeGrafter"/>
</dbReference>
<feature type="domain" description="Thiamine pyrophosphate enzyme N-terminal TPP-binding" evidence="7">
    <location>
        <begin position="22"/>
        <end position="133"/>
    </location>
</feature>
<keyword evidence="9" id="KW-1185">Reference proteome</keyword>
<evidence type="ECO:0000259" key="5">
    <source>
        <dbReference type="Pfam" id="PF00205"/>
    </source>
</evidence>
<dbReference type="GO" id="GO:0005948">
    <property type="term" value="C:acetolactate synthase complex"/>
    <property type="evidence" value="ECO:0007669"/>
    <property type="project" value="TreeGrafter"/>
</dbReference>
<name>I3U6Y0_ADVKW</name>
<dbReference type="InterPro" id="IPR011766">
    <property type="entry name" value="TPP_enzyme_TPP-bd"/>
</dbReference>
<sequence>MNTEIKTPLSTPGFIAKGKNIVAHTLARGLKRHGVEVIFGQSLPSLLHLACEEIGIQQIAYRTENAGGYMADGYSRISGTPTIVTAQNGPAATLLVAPLAEAMKASIPVIALVQEVARNQTDKNAFQEFDHVKLFDSCAKWVRTLSVAERAEDYLDQAFMAACSGRPGPAVLLLPADVLAEDGPISTRKASLGRYPLDRSVAAPDLVSKAAELIAVSERPIIIAGGGIHSSQAAEALAQLQQLAHLPVATTNMGKGAVDENHPLSLGVVANALGPNSLTKSQAGFVKNADTILLIGNRTNQNGTESWTLYPQGANYIHIDIDGNEIGRNYEALRLKGDAQLTIQALTAELGKCDLQKRIAARPVLEKQIAANKAFDLQASTAVRTSEQTPIRPERLMHELQQVLKSTDIVVADASYSSIWITNYLTAARVGQRFLTPRGLAGLGWGFPMALGAKVAQPEVDVYAVVGDGGFGHVWSELETAIRMNIKVTLFVINNGILGFQKHAENKKYGDHTSAVNFAQVNHAAVAQACGCLGIRVTEPDELQQAIKQAKASDKTVLIEVICDQNAFPPLTFYSAE</sequence>
<accession>I3U6Y0</accession>
<dbReference type="InterPro" id="IPR012001">
    <property type="entry name" value="Thiamin_PyroP_enz_TPP-bd_dom"/>
</dbReference>
<dbReference type="GO" id="GO:0009097">
    <property type="term" value="P:isoleucine biosynthetic process"/>
    <property type="evidence" value="ECO:0007669"/>
    <property type="project" value="TreeGrafter"/>
</dbReference>
<dbReference type="OrthoDB" id="2254214at2"/>
<dbReference type="SUPFAM" id="SSF52518">
    <property type="entry name" value="Thiamin diphosphate-binding fold (THDP-binding)"/>
    <property type="match status" value="2"/>
</dbReference>
<dbReference type="Gene3D" id="3.40.50.1220">
    <property type="entry name" value="TPP-binding domain"/>
    <property type="match status" value="1"/>
</dbReference>
<dbReference type="EMBL" id="CP003555">
    <property type="protein sequence ID" value="AFK60768.1"/>
    <property type="molecule type" value="Genomic_DNA"/>
</dbReference>
<dbReference type="InterPro" id="IPR045229">
    <property type="entry name" value="TPP_enz"/>
</dbReference>
<dbReference type="InterPro" id="IPR000399">
    <property type="entry name" value="TPP-bd_CS"/>
</dbReference>
<dbReference type="Pfam" id="PF02775">
    <property type="entry name" value="TPP_enzyme_C"/>
    <property type="match status" value="1"/>
</dbReference>
<dbReference type="GO" id="GO:0003984">
    <property type="term" value="F:acetolactate synthase activity"/>
    <property type="evidence" value="ECO:0007669"/>
    <property type="project" value="TreeGrafter"/>
</dbReference>
<dbReference type="GO" id="GO:0000287">
    <property type="term" value="F:magnesium ion binding"/>
    <property type="evidence" value="ECO:0007669"/>
    <property type="project" value="InterPro"/>
</dbReference>
<dbReference type="HOGENOM" id="CLU_013748_3_1_4"/>
<dbReference type="GO" id="GO:0050660">
    <property type="term" value="F:flavin adenine dinucleotide binding"/>
    <property type="evidence" value="ECO:0007669"/>
    <property type="project" value="TreeGrafter"/>
</dbReference>
<dbReference type="STRING" id="1036672.TKWG_00220"/>
<dbReference type="RefSeq" id="WP_014748859.1">
    <property type="nucleotide sequence ID" value="NC_017964.1"/>
</dbReference>
<dbReference type="Pfam" id="PF00205">
    <property type="entry name" value="TPP_enzyme_M"/>
    <property type="match status" value="1"/>
</dbReference>
<feature type="domain" description="Thiamine pyrophosphate enzyme TPP-binding" evidence="6">
    <location>
        <begin position="414"/>
        <end position="561"/>
    </location>
</feature>
<dbReference type="KEGG" id="aka:TKWG_00220"/>
<dbReference type="NCBIfam" id="NF004772">
    <property type="entry name" value="PRK06112.1"/>
    <property type="match status" value="1"/>
</dbReference>
<dbReference type="AlphaFoldDB" id="I3U6Y0"/>
<dbReference type="GO" id="GO:0030976">
    <property type="term" value="F:thiamine pyrophosphate binding"/>
    <property type="evidence" value="ECO:0007669"/>
    <property type="project" value="InterPro"/>
</dbReference>
<evidence type="ECO:0000256" key="2">
    <source>
        <dbReference type="ARBA" id="ARBA00007812"/>
    </source>
</evidence>
<proteinExistence type="inferred from homology"/>
<feature type="domain" description="Thiamine pyrophosphate enzyme central" evidence="5">
    <location>
        <begin position="207"/>
        <end position="346"/>
    </location>
</feature>